<dbReference type="SUPFAM" id="SSF103256">
    <property type="entry name" value="Hypothetical protein TM0160"/>
    <property type="match status" value="1"/>
</dbReference>
<name>A0A2K5AS41_9ARCH</name>
<gene>
    <name evidence="2" type="ORF">NCAV_1280</name>
</gene>
<dbReference type="EMBL" id="LT981265">
    <property type="protein sequence ID" value="SPC34447.1"/>
    <property type="molecule type" value="Genomic_DNA"/>
</dbReference>
<proteinExistence type="predicted"/>
<reference evidence="3" key="1">
    <citation type="submission" date="2018-01" db="EMBL/GenBank/DDBJ databases">
        <authorList>
            <person name="Kerou L M."/>
        </authorList>
    </citation>
    <scope>NUCLEOTIDE SEQUENCE [LARGE SCALE GENOMIC DNA]</scope>
    <source>
        <strain evidence="3">SCU2</strain>
    </source>
</reference>
<protein>
    <submittedName>
        <fullName evidence="2">Putative bifunctional nuclease, with DNase and RNase activity</fullName>
    </submittedName>
</protein>
<organism evidence="2 3">
    <name type="scientific">Candidatus Nitrosocaldus cavascurensis</name>
    <dbReference type="NCBI Taxonomy" id="2058097"/>
    <lineage>
        <taxon>Archaea</taxon>
        <taxon>Nitrososphaerota</taxon>
        <taxon>Nitrososphaeria</taxon>
        <taxon>Candidatus Nitrosocaldales</taxon>
        <taxon>Candidatus Nitrosocaldaceae</taxon>
        <taxon>Candidatus Nitrosocaldus</taxon>
    </lineage>
</organism>
<dbReference type="InterPro" id="IPR003729">
    <property type="entry name" value="Bi_nuclease_dom"/>
</dbReference>
<dbReference type="Proteomes" id="UP000236248">
    <property type="component" value="Chromosome NCAV"/>
</dbReference>
<dbReference type="RefSeq" id="WP_103286900.1">
    <property type="nucleotide sequence ID" value="NZ_LT981265.1"/>
</dbReference>
<sequence length="152" mass="17219">MKKEHDENNGNGDGDDYVLASISDVGFVDPYGIEGALVLRSNDGKVFHMRAFSGEVARHIDRFRQGDKNSIPTIYNLVNEIAELEDLLLTEVRVYPSGSALRANLYFKGKNKDIVLRNYRASDSIALAAYYDIPIKVKKDLFYDELDVEKLR</sequence>
<evidence type="ECO:0000313" key="2">
    <source>
        <dbReference type="EMBL" id="SPC34447.1"/>
    </source>
</evidence>
<accession>A0A2K5AS41</accession>
<keyword evidence="3" id="KW-1185">Reference proteome</keyword>
<dbReference type="InterPro" id="IPR036104">
    <property type="entry name" value="BFN_sf"/>
</dbReference>
<dbReference type="Gene3D" id="3.10.690.10">
    <property type="entry name" value="Bifunctional nuclease domain"/>
    <property type="match status" value="1"/>
</dbReference>
<dbReference type="GO" id="GO:0004518">
    <property type="term" value="F:nuclease activity"/>
    <property type="evidence" value="ECO:0007669"/>
    <property type="project" value="InterPro"/>
</dbReference>
<evidence type="ECO:0000313" key="3">
    <source>
        <dbReference type="Proteomes" id="UP000236248"/>
    </source>
</evidence>
<feature type="domain" description="BFN" evidence="1">
    <location>
        <begin position="17"/>
        <end position="149"/>
    </location>
</feature>
<dbReference type="AlphaFoldDB" id="A0A2K5AS41"/>
<dbReference type="GeneID" id="41595281"/>
<dbReference type="KEGG" id="ncv:NCAV_1280"/>
<dbReference type="PROSITE" id="PS51658">
    <property type="entry name" value="BFN"/>
    <property type="match status" value="1"/>
</dbReference>
<evidence type="ECO:0000259" key="1">
    <source>
        <dbReference type="PROSITE" id="PS51658"/>
    </source>
</evidence>